<dbReference type="NCBIfam" id="TIGR01633">
    <property type="entry name" value="phi3626_gp14_N"/>
    <property type="match status" value="1"/>
</dbReference>
<evidence type="ECO:0000259" key="2">
    <source>
        <dbReference type="Pfam" id="PF22768"/>
    </source>
</evidence>
<dbReference type="Gene3D" id="2.60.120.860">
    <property type="match status" value="1"/>
</dbReference>
<dbReference type="InterPro" id="IPR054738">
    <property type="entry name" value="Siphovirus-type_tail_C"/>
</dbReference>
<reference evidence="3 4" key="1">
    <citation type="submission" date="2019-03" db="EMBL/GenBank/DDBJ databases">
        <title>Genome sequence of Lentibacillus salicampi ATCC BAA-719.</title>
        <authorList>
            <person name="Maclea K.S."/>
            <person name="Simoes Junior M."/>
        </authorList>
    </citation>
    <scope>NUCLEOTIDE SEQUENCE [LARGE SCALE GENOMIC DNA]</scope>
    <source>
        <strain evidence="3 4">ATCC BAA-719</strain>
    </source>
</reference>
<evidence type="ECO:0000259" key="1">
    <source>
        <dbReference type="Pfam" id="PF05709"/>
    </source>
</evidence>
<dbReference type="AlphaFoldDB" id="A0A4Y9ACL3"/>
<dbReference type="OrthoDB" id="3078561at2"/>
<gene>
    <name evidence="3" type="ORF">E4U82_13720</name>
</gene>
<feature type="domain" description="Siphovirus-type tail component RIFT-related" evidence="1">
    <location>
        <begin position="73"/>
        <end position="151"/>
    </location>
</feature>
<evidence type="ECO:0000313" key="3">
    <source>
        <dbReference type="EMBL" id="TFJ92134.1"/>
    </source>
</evidence>
<organism evidence="3 4">
    <name type="scientific">Lentibacillus salicampi</name>
    <dbReference type="NCBI Taxonomy" id="175306"/>
    <lineage>
        <taxon>Bacteria</taxon>
        <taxon>Bacillati</taxon>
        <taxon>Bacillota</taxon>
        <taxon>Bacilli</taxon>
        <taxon>Bacillales</taxon>
        <taxon>Bacillaceae</taxon>
        <taxon>Lentibacillus</taxon>
    </lineage>
</organism>
<dbReference type="Pfam" id="PF05709">
    <property type="entry name" value="Sipho_tail"/>
    <property type="match status" value="1"/>
</dbReference>
<dbReference type="Gene3D" id="2.40.30.200">
    <property type="match status" value="1"/>
</dbReference>
<keyword evidence="4" id="KW-1185">Reference proteome</keyword>
<name>A0A4Y9ACL3_9BACI</name>
<comment type="caution">
    <text evidence="3">The sequence shown here is derived from an EMBL/GenBank/DDBJ whole genome shotgun (WGS) entry which is preliminary data.</text>
</comment>
<proteinExistence type="predicted"/>
<evidence type="ECO:0000313" key="4">
    <source>
        <dbReference type="Proteomes" id="UP000298484"/>
    </source>
</evidence>
<dbReference type="InterPro" id="IPR006520">
    <property type="entry name" value="Dit_BPSPP_N"/>
</dbReference>
<accession>A0A4Y9ACL3</accession>
<evidence type="ECO:0008006" key="5">
    <source>
        <dbReference type="Google" id="ProtNLM"/>
    </source>
</evidence>
<dbReference type="InterPro" id="IPR008841">
    <property type="entry name" value="Siphovirus-type_tail_N"/>
</dbReference>
<dbReference type="Proteomes" id="UP000298484">
    <property type="component" value="Unassembled WGS sequence"/>
</dbReference>
<feature type="domain" description="Siphovirus-type tail component C-terminal" evidence="2">
    <location>
        <begin position="174"/>
        <end position="266"/>
    </location>
</feature>
<protein>
    <recommendedName>
        <fullName evidence="5">Phage tail family protein</fullName>
    </recommendedName>
</protein>
<sequence length="267" mass="30701">MKWTVGQLVKLWKNMLLICSNVKASGKGGRRMLNYMTFNNTRNTNFPLLQGRKKAPFFPLNRTITSYAGVHRLKKTEKGLLSISQPIGFIVKNDEHALQLKDELSNWLVTENWAPLQFDNEPGRRYTAVVQNTLDDFEKFVDQRSGTVQFVAKDELGDKRTETINTTNTTIQVTGQAETPWATQTTFGIDADQFVLEANNGLYVQLDYNFIQGDVLKIDYKYRKVTLNDELLMTPISLQTNWLPLTPGYMQMKASHETEISYSERHY</sequence>
<dbReference type="EMBL" id="SRHY01000028">
    <property type="protein sequence ID" value="TFJ92134.1"/>
    <property type="molecule type" value="Genomic_DNA"/>
</dbReference>
<dbReference type="Pfam" id="PF22768">
    <property type="entry name" value="SPP1_Dit"/>
    <property type="match status" value="1"/>
</dbReference>